<dbReference type="InterPro" id="IPR035900">
    <property type="entry name" value="Colicin_E_sf"/>
</dbReference>
<dbReference type="InterPro" id="IPR000290">
    <property type="entry name" value="Colicin_pyocin"/>
</dbReference>
<dbReference type="GO" id="GO:0015643">
    <property type="term" value="F:toxic substance binding"/>
    <property type="evidence" value="ECO:0007669"/>
    <property type="project" value="InterPro"/>
</dbReference>
<keyword evidence="2" id="KW-0079">Bacteriocin immunity</keyword>
<dbReference type="Gene3D" id="1.10.1200.20">
    <property type="entry name" value="Colicin E immunity protein"/>
    <property type="match status" value="1"/>
</dbReference>
<dbReference type="Pfam" id="PF01320">
    <property type="entry name" value="Colicin_Pyocin"/>
    <property type="match status" value="1"/>
</dbReference>
<comment type="caution">
    <text evidence="3">The sequence shown here is derived from an EMBL/GenBank/DDBJ whole genome shotgun (WGS) entry which is preliminary data.</text>
</comment>
<evidence type="ECO:0000313" key="3">
    <source>
        <dbReference type="EMBL" id="PPK39245.1"/>
    </source>
</evidence>
<dbReference type="CDD" id="cd16363">
    <property type="entry name" value="Col_Im_like"/>
    <property type="match status" value="1"/>
</dbReference>
<organism evidence="3 4">
    <name type="scientific">Pseudomonas laurylsulfatiphila</name>
    <dbReference type="NCBI Taxonomy" id="2011015"/>
    <lineage>
        <taxon>Bacteria</taxon>
        <taxon>Pseudomonadati</taxon>
        <taxon>Pseudomonadota</taxon>
        <taxon>Gammaproteobacteria</taxon>
        <taxon>Pseudomonadales</taxon>
        <taxon>Pseudomonadaceae</taxon>
        <taxon>Pseudomonas</taxon>
    </lineage>
</organism>
<gene>
    <name evidence="3" type="ORF">CD175_07055</name>
</gene>
<evidence type="ECO:0000256" key="2">
    <source>
        <dbReference type="ARBA" id="ARBA00023025"/>
    </source>
</evidence>
<dbReference type="AlphaFoldDB" id="A0A2S6FP94"/>
<dbReference type="Proteomes" id="UP000238541">
    <property type="component" value="Unassembled WGS sequence"/>
</dbReference>
<protein>
    <submittedName>
        <fullName evidence="3">Bacteriocin immunity protein</fullName>
    </submittedName>
</protein>
<name>A0A2S6FP94_9PSED</name>
<dbReference type="EMBL" id="NIRS01000002">
    <property type="protein sequence ID" value="PPK39245.1"/>
    <property type="molecule type" value="Genomic_DNA"/>
</dbReference>
<dbReference type="SUPFAM" id="SSF47345">
    <property type="entry name" value="Colicin E immunity proteins"/>
    <property type="match status" value="1"/>
</dbReference>
<evidence type="ECO:0000313" key="4">
    <source>
        <dbReference type="Proteomes" id="UP000238541"/>
    </source>
</evidence>
<sequence length="92" mass="10828">MIFFKEKLEDYTEAEFLSFLGEFFNHTSGLKGRALEEYWDRLLEHFEAVTEHPGRSDVIFYPKEGQEDSPEGILKEVKEWRAANNKPGFKPE</sequence>
<evidence type="ECO:0000256" key="1">
    <source>
        <dbReference type="ARBA" id="ARBA00009346"/>
    </source>
</evidence>
<comment type="similarity">
    <text evidence="1">Belongs to the colicins ColE2/ColE8/ColE9 and pyocins S1/S2 family.</text>
</comment>
<keyword evidence="4" id="KW-1185">Reference proteome</keyword>
<reference evidence="4" key="1">
    <citation type="submission" date="2017-06" db="EMBL/GenBank/DDBJ databases">
        <authorList>
            <person name="Furmanczyk E.M."/>
        </authorList>
    </citation>
    <scope>NUCLEOTIDE SEQUENCE [LARGE SCALE GENOMIC DNA]</scope>
    <source>
        <strain evidence="4">AP3_16</strain>
    </source>
</reference>
<proteinExistence type="inferred from homology"/>
<accession>A0A2S6FP94</accession>
<dbReference type="RefSeq" id="WP_007979869.1">
    <property type="nucleotide sequence ID" value="NZ_JBLZZR010000099.1"/>
</dbReference>
<dbReference type="PRINTS" id="PR01299">
    <property type="entry name" value="PYOCIN"/>
</dbReference>
<dbReference type="GO" id="GO:0030153">
    <property type="term" value="P:bacteriocin immunity"/>
    <property type="evidence" value="ECO:0007669"/>
    <property type="project" value="UniProtKB-KW"/>
</dbReference>